<dbReference type="InParanoid" id="D6TXW8"/>
<evidence type="ECO:0000313" key="1">
    <source>
        <dbReference type="EMBL" id="EFH84964.1"/>
    </source>
</evidence>
<sequence length="43" mass="4995">MGTLAQQSTSFTSLRMAAPLFKERKTVRAVERMQRRRIPSVEE</sequence>
<protein>
    <submittedName>
        <fullName evidence="1">Uncharacterized protein</fullName>
    </submittedName>
</protein>
<organism evidence="1 2">
    <name type="scientific">Ktedonobacter racemifer DSM 44963</name>
    <dbReference type="NCBI Taxonomy" id="485913"/>
    <lineage>
        <taxon>Bacteria</taxon>
        <taxon>Bacillati</taxon>
        <taxon>Chloroflexota</taxon>
        <taxon>Ktedonobacteria</taxon>
        <taxon>Ktedonobacterales</taxon>
        <taxon>Ktedonobacteraceae</taxon>
        <taxon>Ktedonobacter</taxon>
    </lineage>
</organism>
<dbReference type="EMBL" id="ADVG01000003">
    <property type="protein sequence ID" value="EFH84964.1"/>
    <property type="molecule type" value="Genomic_DNA"/>
</dbReference>
<gene>
    <name evidence="1" type="ORF">Krac_6093</name>
</gene>
<dbReference type="STRING" id="485913.Krac_6093"/>
<dbReference type="AlphaFoldDB" id="D6TXW8"/>
<name>D6TXW8_KTERA</name>
<evidence type="ECO:0000313" key="2">
    <source>
        <dbReference type="Proteomes" id="UP000004508"/>
    </source>
</evidence>
<dbReference type="Proteomes" id="UP000004508">
    <property type="component" value="Unassembled WGS sequence"/>
</dbReference>
<reference evidence="1 2" key="1">
    <citation type="journal article" date="2011" name="Stand. Genomic Sci.">
        <title>Non-contiguous finished genome sequence and contextual data of the filamentous soil bacterium Ktedonobacter racemifer type strain (SOSP1-21).</title>
        <authorList>
            <person name="Chang Y.J."/>
            <person name="Land M."/>
            <person name="Hauser L."/>
            <person name="Chertkov O."/>
            <person name="Del Rio T.G."/>
            <person name="Nolan M."/>
            <person name="Copeland A."/>
            <person name="Tice H."/>
            <person name="Cheng J.F."/>
            <person name="Lucas S."/>
            <person name="Han C."/>
            <person name="Goodwin L."/>
            <person name="Pitluck S."/>
            <person name="Ivanova N."/>
            <person name="Ovchinikova G."/>
            <person name="Pati A."/>
            <person name="Chen A."/>
            <person name="Palaniappan K."/>
            <person name="Mavromatis K."/>
            <person name="Liolios K."/>
            <person name="Brettin T."/>
            <person name="Fiebig A."/>
            <person name="Rohde M."/>
            <person name="Abt B."/>
            <person name="Goker M."/>
            <person name="Detter J.C."/>
            <person name="Woyke T."/>
            <person name="Bristow J."/>
            <person name="Eisen J.A."/>
            <person name="Markowitz V."/>
            <person name="Hugenholtz P."/>
            <person name="Kyrpides N.C."/>
            <person name="Klenk H.P."/>
            <person name="Lapidus A."/>
        </authorList>
    </citation>
    <scope>NUCLEOTIDE SEQUENCE [LARGE SCALE GENOMIC DNA]</scope>
    <source>
        <strain evidence="2">DSM 44963</strain>
    </source>
</reference>
<proteinExistence type="predicted"/>
<comment type="caution">
    <text evidence="1">The sequence shown here is derived from an EMBL/GenBank/DDBJ whole genome shotgun (WGS) entry which is preliminary data.</text>
</comment>
<keyword evidence="2" id="KW-1185">Reference proteome</keyword>
<accession>D6TXW8</accession>